<evidence type="ECO:0000313" key="9">
    <source>
        <dbReference type="Proteomes" id="UP000177258"/>
    </source>
</evidence>
<dbReference type="SUPFAM" id="SSF48452">
    <property type="entry name" value="TPR-like"/>
    <property type="match status" value="1"/>
</dbReference>
<gene>
    <name evidence="8" type="ORF">A3D83_03470</name>
</gene>
<dbReference type="InterPro" id="IPR051533">
    <property type="entry name" value="WaaL-like"/>
</dbReference>
<dbReference type="PROSITE" id="PS50005">
    <property type="entry name" value="TPR"/>
    <property type="match status" value="1"/>
</dbReference>
<feature type="transmembrane region" description="Helical" evidence="6">
    <location>
        <begin position="516"/>
        <end position="536"/>
    </location>
</feature>
<name>A0A1F5JZ38_9BACT</name>
<dbReference type="SMART" id="SM00028">
    <property type="entry name" value="TPR"/>
    <property type="match status" value="2"/>
</dbReference>
<dbReference type="EMBL" id="MFDB01000002">
    <property type="protein sequence ID" value="OGE33947.1"/>
    <property type="molecule type" value="Genomic_DNA"/>
</dbReference>
<feature type="transmembrane region" description="Helical" evidence="6">
    <location>
        <begin position="5"/>
        <end position="23"/>
    </location>
</feature>
<dbReference type="InterPro" id="IPR007016">
    <property type="entry name" value="O-antigen_ligase-rel_domated"/>
</dbReference>
<feature type="transmembrane region" description="Helical" evidence="6">
    <location>
        <begin position="103"/>
        <end position="121"/>
    </location>
</feature>
<keyword evidence="2 6" id="KW-0812">Transmembrane</keyword>
<keyword evidence="4 6" id="KW-0472">Membrane</keyword>
<feature type="transmembrane region" description="Helical" evidence="6">
    <location>
        <begin position="133"/>
        <end position="150"/>
    </location>
</feature>
<dbReference type="Pfam" id="PF04932">
    <property type="entry name" value="Wzy_C"/>
    <property type="match status" value="1"/>
</dbReference>
<reference evidence="8 9" key="1">
    <citation type="journal article" date="2016" name="Nat. Commun.">
        <title>Thousands of microbial genomes shed light on interconnected biogeochemical processes in an aquifer system.</title>
        <authorList>
            <person name="Anantharaman K."/>
            <person name="Brown C.T."/>
            <person name="Hug L.A."/>
            <person name="Sharon I."/>
            <person name="Castelle C.J."/>
            <person name="Probst A.J."/>
            <person name="Thomas B.C."/>
            <person name="Singh A."/>
            <person name="Wilkins M.J."/>
            <person name="Karaoz U."/>
            <person name="Brodie E.L."/>
            <person name="Williams K.H."/>
            <person name="Hubbard S.S."/>
            <person name="Banfield J.F."/>
        </authorList>
    </citation>
    <scope>NUCLEOTIDE SEQUENCE [LARGE SCALE GENOMIC DNA]</scope>
</reference>
<feature type="transmembrane region" description="Helical" evidence="6">
    <location>
        <begin position="188"/>
        <end position="207"/>
    </location>
</feature>
<feature type="transmembrane region" description="Helical" evidence="6">
    <location>
        <begin position="35"/>
        <end position="53"/>
    </location>
</feature>
<dbReference type="InterPro" id="IPR019734">
    <property type="entry name" value="TPR_rpt"/>
</dbReference>
<evidence type="ECO:0000256" key="4">
    <source>
        <dbReference type="ARBA" id="ARBA00023136"/>
    </source>
</evidence>
<evidence type="ECO:0000256" key="3">
    <source>
        <dbReference type="ARBA" id="ARBA00022989"/>
    </source>
</evidence>
<evidence type="ECO:0000256" key="2">
    <source>
        <dbReference type="ARBA" id="ARBA00022692"/>
    </source>
</evidence>
<dbReference type="AlphaFoldDB" id="A0A1F5JZ38"/>
<dbReference type="PANTHER" id="PTHR37422:SF13">
    <property type="entry name" value="LIPOPOLYSACCHARIDE BIOSYNTHESIS PROTEIN PA4999-RELATED"/>
    <property type="match status" value="1"/>
</dbReference>
<feature type="transmembrane region" description="Helical" evidence="6">
    <location>
        <begin position="274"/>
        <end position="293"/>
    </location>
</feature>
<feature type="domain" description="O-antigen ligase-related" evidence="7">
    <location>
        <begin position="225"/>
        <end position="404"/>
    </location>
</feature>
<evidence type="ECO:0000259" key="7">
    <source>
        <dbReference type="Pfam" id="PF04932"/>
    </source>
</evidence>
<feature type="repeat" description="TPR" evidence="5">
    <location>
        <begin position="658"/>
        <end position="691"/>
    </location>
</feature>
<feature type="transmembrane region" description="Helical" evidence="6">
    <location>
        <begin position="74"/>
        <end position="91"/>
    </location>
</feature>
<dbReference type="InterPro" id="IPR011990">
    <property type="entry name" value="TPR-like_helical_dom_sf"/>
</dbReference>
<evidence type="ECO:0000256" key="6">
    <source>
        <dbReference type="SAM" id="Phobius"/>
    </source>
</evidence>
<accession>A0A1F5JZ38</accession>
<evidence type="ECO:0000256" key="5">
    <source>
        <dbReference type="PROSITE-ProRule" id="PRU00339"/>
    </source>
</evidence>
<dbReference type="PANTHER" id="PTHR37422">
    <property type="entry name" value="TEICHURONIC ACID BIOSYNTHESIS PROTEIN TUAE"/>
    <property type="match status" value="1"/>
</dbReference>
<dbReference type="GO" id="GO:0016020">
    <property type="term" value="C:membrane"/>
    <property type="evidence" value="ECO:0007669"/>
    <property type="project" value="UniProtKB-SubCell"/>
</dbReference>
<dbReference type="Proteomes" id="UP000177258">
    <property type="component" value="Unassembled WGS sequence"/>
</dbReference>
<keyword evidence="5" id="KW-0802">TPR repeat</keyword>
<feature type="transmembrane region" description="Helical" evidence="6">
    <location>
        <begin position="237"/>
        <end position="253"/>
    </location>
</feature>
<protein>
    <recommendedName>
        <fullName evidence="7">O-antigen ligase-related domain-containing protein</fullName>
    </recommendedName>
</protein>
<sequence>MLDRIITYSFYLLFFLTPLFWSSANYELFEYNKMILVYGLTVIIVGTWALKIINLAHPSFGGKSLIFNRTPLDIPLLLFLGANILSTIFSIDPHTSIWGYYSRSNGGLLSIISYLLLYWAFVSNMDFPKLKTALKFALASGFIISLWAISEHFGVSPSCVILRGEFNADCWIQRVQERVFATLGQPNWLASYLAMLIFPALYFLLTATKKSSQTTYYLLLTTYYLAFTFTYSRGPTLGLIGGMVIFLSFWLVQNRFWSRLRQKPDSPQNDTTRLLTITIISFLIINLLFGSALTSFRLVSKFAAPARPGISLSSPAGGGSIGTQLENGGTESGQIRLIVWRGALDIFKHYPIFGSGVETFAYSYYQYRPAEHNLTSEWDFLYNKAHNEFLNYLATTGIVGFGAYMLVVGTFIFWCIKKISKSEFLISNQIPNPKSQLGQLEIRSIRNLILALLASYLSYLISNFFLFSVVIVAVFFYLFPALAFVATDSLSTFHLPTSKFNHLFSIIYRRKAYSQIAKGIVIFSVLYLLYSIIQLWSADTLFAKGNRASDAGNPGQAYNLLAEAVDLNKGEPFYRSELAFAAAQSAVALQESDATLSATLKSEADMQTAKVLKEHPNNVSFLRTAVRTYFELVVVDPTFLVKTLETLDSAINLAPTDPKLFYNKALILDAAGEKEKEVEMLQEAIRLKPNYLEALTQLKEATGSGAAR</sequence>
<keyword evidence="3 6" id="KW-1133">Transmembrane helix</keyword>
<dbReference type="Gene3D" id="1.25.40.10">
    <property type="entry name" value="Tetratricopeptide repeat domain"/>
    <property type="match status" value="1"/>
</dbReference>
<evidence type="ECO:0000256" key="1">
    <source>
        <dbReference type="ARBA" id="ARBA00004141"/>
    </source>
</evidence>
<organism evidence="8 9">
    <name type="scientific">Candidatus Daviesbacteria bacterium RIFCSPHIGHO2_02_FULL_41_10</name>
    <dbReference type="NCBI Taxonomy" id="1797774"/>
    <lineage>
        <taxon>Bacteria</taxon>
        <taxon>Candidatus Daviesiibacteriota</taxon>
    </lineage>
</organism>
<evidence type="ECO:0000313" key="8">
    <source>
        <dbReference type="EMBL" id="OGE33947.1"/>
    </source>
</evidence>
<feature type="transmembrane region" description="Helical" evidence="6">
    <location>
        <begin position="474"/>
        <end position="495"/>
    </location>
</feature>
<feature type="transmembrane region" description="Helical" evidence="6">
    <location>
        <begin position="214"/>
        <end position="231"/>
    </location>
</feature>
<comment type="caution">
    <text evidence="8">The sequence shown here is derived from an EMBL/GenBank/DDBJ whole genome shotgun (WGS) entry which is preliminary data.</text>
</comment>
<feature type="transmembrane region" description="Helical" evidence="6">
    <location>
        <begin position="448"/>
        <end position="468"/>
    </location>
</feature>
<feature type="transmembrane region" description="Helical" evidence="6">
    <location>
        <begin position="389"/>
        <end position="416"/>
    </location>
</feature>
<proteinExistence type="predicted"/>
<comment type="subcellular location">
    <subcellularLocation>
        <location evidence="1">Membrane</location>
        <topology evidence="1">Multi-pass membrane protein</topology>
    </subcellularLocation>
</comment>